<dbReference type="EMBL" id="WNXQ01000005">
    <property type="protein sequence ID" value="MWB78380.1"/>
    <property type="molecule type" value="Genomic_DNA"/>
</dbReference>
<dbReference type="RefSeq" id="WP_160382661.1">
    <property type="nucleotide sequence ID" value="NZ_WNXQ01000005.1"/>
</dbReference>
<reference evidence="2 3" key="1">
    <citation type="submission" date="2019-11" db="EMBL/GenBank/DDBJ databases">
        <title>Pseudooceanicola pacifica sp. nov., isolated from deep-sea sediment of the Pacific Ocean.</title>
        <authorList>
            <person name="Lyu L."/>
        </authorList>
    </citation>
    <scope>NUCLEOTIDE SEQUENCE [LARGE SCALE GENOMIC DNA]</scope>
    <source>
        <strain evidence="2 3">216_PA32_1</strain>
    </source>
</reference>
<name>A0A844WEI8_9RHOB</name>
<dbReference type="PROSITE" id="PS51257">
    <property type="entry name" value="PROKAR_LIPOPROTEIN"/>
    <property type="match status" value="1"/>
</dbReference>
<evidence type="ECO:0000313" key="3">
    <source>
        <dbReference type="Proteomes" id="UP000443843"/>
    </source>
</evidence>
<feature type="signal peptide" evidence="1">
    <location>
        <begin position="1"/>
        <end position="29"/>
    </location>
</feature>
<feature type="chain" id="PRO_5032779055" description="Polysaccharide lyase" evidence="1">
    <location>
        <begin position="30"/>
        <end position="240"/>
    </location>
</feature>
<proteinExistence type="predicted"/>
<gene>
    <name evidence="2" type="ORF">GLS40_10110</name>
</gene>
<protein>
    <recommendedName>
        <fullName evidence="4">Polysaccharide lyase</fullName>
    </recommendedName>
</protein>
<evidence type="ECO:0000313" key="2">
    <source>
        <dbReference type="EMBL" id="MWB78380.1"/>
    </source>
</evidence>
<dbReference type="Proteomes" id="UP000443843">
    <property type="component" value="Unassembled WGS sequence"/>
</dbReference>
<dbReference type="AlphaFoldDB" id="A0A844WEI8"/>
<keyword evidence="3" id="KW-1185">Reference proteome</keyword>
<sequence length="240" mass="26407">MNTRTPLTGLTLLLGAIVLACGLARPAQATPLNDWSISCSVDAGAITRKGKVWTFRPSTNRCPGGTFGQRAEIKTREIAPTHRGDYVFETTVRMQSPARERFDIFQIHDGRNGCAPPLKVEVLPDGRLSFDSAYKVGTAPGNTCVPVRALNGAVSTGRISRDGTPHRLQIILSFDGKSGFRVWVTLDGRQELAGAYSFVEGRTYARSRHFYFKHGVYSKTMFDYEMRSTGMKVSKVRLGG</sequence>
<dbReference type="Gene3D" id="2.60.120.200">
    <property type="match status" value="1"/>
</dbReference>
<accession>A0A844WEI8</accession>
<comment type="caution">
    <text evidence="2">The sequence shown here is derived from an EMBL/GenBank/DDBJ whole genome shotgun (WGS) entry which is preliminary data.</text>
</comment>
<evidence type="ECO:0000256" key="1">
    <source>
        <dbReference type="SAM" id="SignalP"/>
    </source>
</evidence>
<evidence type="ECO:0008006" key="4">
    <source>
        <dbReference type="Google" id="ProtNLM"/>
    </source>
</evidence>
<keyword evidence="1" id="KW-0732">Signal</keyword>
<organism evidence="2 3">
    <name type="scientific">Pseudooceanicola pacificus</name>
    <dbReference type="NCBI Taxonomy" id="2676438"/>
    <lineage>
        <taxon>Bacteria</taxon>
        <taxon>Pseudomonadati</taxon>
        <taxon>Pseudomonadota</taxon>
        <taxon>Alphaproteobacteria</taxon>
        <taxon>Rhodobacterales</taxon>
        <taxon>Paracoccaceae</taxon>
        <taxon>Pseudooceanicola</taxon>
    </lineage>
</organism>